<sequence>MKQKKHYQQDVNSDTIPQKSSHCFPCSQCNHLISYRDWTIMFGWDCFPVKPIVKKTSIGEGNITPSRKRNGQGFEFSTHISVYRHGQTDLY</sequence>
<accession>A0A0A8YBZ2</accession>
<dbReference type="EMBL" id="GBRH01274915">
    <property type="protein sequence ID" value="JAD22980.1"/>
    <property type="molecule type" value="Transcribed_RNA"/>
</dbReference>
<reference evidence="1" key="2">
    <citation type="journal article" date="2015" name="Data Brief">
        <title>Shoot transcriptome of the giant reed, Arundo donax.</title>
        <authorList>
            <person name="Barrero R.A."/>
            <person name="Guerrero F.D."/>
            <person name="Moolhuijzen P."/>
            <person name="Goolsby J.A."/>
            <person name="Tidwell J."/>
            <person name="Bellgard S.E."/>
            <person name="Bellgard M.I."/>
        </authorList>
    </citation>
    <scope>NUCLEOTIDE SEQUENCE</scope>
    <source>
        <tissue evidence="1">Shoot tissue taken approximately 20 cm above the soil surface</tissue>
    </source>
</reference>
<dbReference type="AlphaFoldDB" id="A0A0A8YBZ2"/>
<organism evidence="1">
    <name type="scientific">Arundo donax</name>
    <name type="common">Giant reed</name>
    <name type="synonym">Donax arundinaceus</name>
    <dbReference type="NCBI Taxonomy" id="35708"/>
    <lineage>
        <taxon>Eukaryota</taxon>
        <taxon>Viridiplantae</taxon>
        <taxon>Streptophyta</taxon>
        <taxon>Embryophyta</taxon>
        <taxon>Tracheophyta</taxon>
        <taxon>Spermatophyta</taxon>
        <taxon>Magnoliopsida</taxon>
        <taxon>Liliopsida</taxon>
        <taxon>Poales</taxon>
        <taxon>Poaceae</taxon>
        <taxon>PACMAD clade</taxon>
        <taxon>Arundinoideae</taxon>
        <taxon>Arundineae</taxon>
        <taxon>Arundo</taxon>
    </lineage>
</organism>
<evidence type="ECO:0000313" key="1">
    <source>
        <dbReference type="EMBL" id="JAD22980.1"/>
    </source>
</evidence>
<name>A0A0A8YBZ2_ARUDO</name>
<reference evidence="1" key="1">
    <citation type="submission" date="2014-09" db="EMBL/GenBank/DDBJ databases">
        <authorList>
            <person name="Magalhaes I.L.F."/>
            <person name="Oliveira U."/>
            <person name="Santos F.R."/>
            <person name="Vidigal T.H.D.A."/>
            <person name="Brescovit A.D."/>
            <person name="Santos A.J."/>
        </authorList>
    </citation>
    <scope>NUCLEOTIDE SEQUENCE</scope>
    <source>
        <tissue evidence="1">Shoot tissue taken approximately 20 cm above the soil surface</tissue>
    </source>
</reference>
<protein>
    <submittedName>
        <fullName evidence="1">Uncharacterized protein</fullName>
    </submittedName>
</protein>
<proteinExistence type="predicted"/>